<evidence type="ECO:0000256" key="1">
    <source>
        <dbReference type="ARBA" id="ARBA00022801"/>
    </source>
</evidence>
<keyword evidence="3" id="KW-1185">Reference proteome</keyword>
<dbReference type="GO" id="GO:0005975">
    <property type="term" value="P:carbohydrate metabolic process"/>
    <property type="evidence" value="ECO:0007669"/>
    <property type="project" value="InterPro"/>
</dbReference>
<dbReference type="Gene3D" id="1.50.10.10">
    <property type="match status" value="1"/>
</dbReference>
<gene>
    <name evidence="2" type="ORF">IQ13_0329</name>
</gene>
<dbReference type="Proteomes" id="UP000316167">
    <property type="component" value="Unassembled WGS sequence"/>
</dbReference>
<proteinExistence type="predicted"/>
<evidence type="ECO:0000313" key="2">
    <source>
        <dbReference type="EMBL" id="TWI85172.1"/>
    </source>
</evidence>
<keyword evidence="1 2" id="KW-0378">Hydrolase</keyword>
<dbReference type="PANTHER" id="PTHR33886:SF8">
    <property type="entry name" value="UNSATURATED RHAMNOGALACTURONAN HYDROLASE (EUROFUNG)"/>
    <property type="match status" value="1"/>
</dbReference>
<dbReference type="InterPro" id="IPR008928">
    <property type="entry name" value="6-hairpin_glycosidase_sf"/>
</dbReference>
<dbReference type="AlphaFoldDB" id="A0A562SV99"/>
<organism evidence="2 3">
    <name type="scientific">Lacibacter cauensis</name>
    <dbReference type="NCBI Taxonomy" id="510947"/>
    <lineage>
        <taxon>Bacteria</taxon>
        <taxon>Pseudomonadati</taxon>
        <taxon>Bacteroidota</taxon>
        <taxon>Chitinophagia</taxon>
        <taxon>Chitinophagales</taxon>
        <taxon>Chitinophagaceae</taxon>
        <taxon>Lacibacter</taxon>
    </lineage>
</organism>
<dbReference type="PANTHER" id="PTHR33886">
    <property type="entry name" value="UNSATURATED RHAMNOGALACTURONAN HYDROLASE (EUROFUNG)"/>
    <property type="match status" value="1"/>
</dbReference>
<name>A0A562SV99_9BACT</name>
<protein>
    <submittedName>
        <fullName evidence="2">Unsaturated rhamnogalacturonyl hydrolase</fullName>
    </submittedName>
</protein>
<dbReference type="InterPro" id="IPR010905">
    <property type="entry name" value="Glyco_hydro_88"/>
</dbReference>
<evidence type="ECO:0000313" key="3">
    <source>
        <dbReference type="Proteomes" id="UP000316167"/>
    </source>
</evidence>
<dbReference type="InterPro" id="IPR012341">
    <property type="entry name" value="6hp_glycosidase-like_sf"/>
</dbReference>
<dbReference type="SUPFAM" id="SSF48208">
    <property type="entry name" value="Six-hairpin glycosidases"/>
    <property type="match status" value="1"/>
</dbReference>
<sequence>MIKSLVRSVRYSADRTTETGRHKGTRRKFFVLLTVLSAIVVPAVAQIEYAKQMAATIMKQYKDSMVVKKYASHLEQDKLPTGDRPANWNYEIGVVLMGFERLWKMTNDQTYIDYTKHIVDHFITADGKIRTYVMDEYNSDNIPPGRQLLRLHQLYKDEKYKTAAQTLRDQISIQPRNKVGGFWHKLKYPSQMWLDGLYMIEPFYAEYAVVNKQQQDFNDIINQFVWMGKYSRDTKTGLLYHGWDESKLQGWANKQTGTSPEFWSRSMGWYMMALVDVLDFIPATHPRRKELIAILNRLSTAIVKFQDAKSGVWWQVTDKANKEKNYLESSGTAMFVFALAKGIRMHYLPATFNAPLQKAYKGMISQFVTTDANGQYHFIQAVAGAGLGGIPYRDGTYEYYVNEPRRDDDLKAIGPFIQACIEMELMKKKK</sequence>
<dbReference type="InterPro" id="IPR052043">
    <property type="entry name" value="PolySaccharide_Degr_Enz"/>
</dbReference>
<dbReference type="GO" id="GO:0016787">
    <property type="term" value="F:hydrolase activity"/>
    <property type="evidence" value="ECO:0007669"/>
    <property type="project" value="UniProtKB-KW"/>
</dbReference>
<dbReference type="OrthoDB" id="6381507at2"/>
<reference evidence="2 3" key="1">
    <citation type="journal article" date="2015" name="Stand. Genomic Sci.">
        <title>Genomic Encyclopedia of Bacterial and Archaeal Type Strains, Phase III: the genomes of soil and plant-associated and newly described type strains.</title>
        <authorList>
            <person name="Whitman W.B."/>
            <person name="Woyke T."/>
            <person name="Klenk H.P."/>
            <person name="Zhou Y."/>
            <person name="Lilburn T.G."/>
            <person name="Beck B.J."/>
            <person name="De Vos P."/>
            <person name="Vandamme P."/>
            <person name="Eisen J.A."/>
            <person name="Garrity G."/>
            <person name="Hugenholtz P."/>
            <person name="Kyrpides N.C."/>
        </authorList>
    </citation>
    <scope>NUCLEOTIDE SEQUENCE [LARGE SCALE GENOMIC DNA]</scope>
    <source>
        <strain evidence="2 3">CGMCC 1.7271</strain>
    </source>
</reference>
<accession>A0A562SV99</accession>
<dbReference type="Pfam" id="PF07470">
    <property type="entry name" value="Glyco_hydro_88"/>
    <property type="match status" value="1"/>
</dbReference>
<dbReference type="RefSeq" id="WP_144883841.1">
    <property type="nucleotide sequence ID" value="NZ_VLLE01000002.1"/>
</dbReference>
<comment type="caution">
    <text evidence="2">The sequence shown here is derived from an EMBL/GenBank/DDBJ whole genome shotgun (WGS) entry which is preliminary data.</text>
</comment>
<dbReference type="EMBL" id="VLLE01000002">
    <property type="protein sequence ID" value="TWI85172.1"/>
    <property type="molecule type" value="Genomic_DNA"/>
</dbReference>